<reference evidence="1" key="1">
    <citation type="submission" date="2022-12" db="EMBL/GenBank/DDBJ databases">
        <authorList>
            <person name="Petersen C."/>
        </authorList>
    </citation>
    <scope>NUCLEOTIDE SEQUENCE</scope>
    <source>
        <strain evidence="1">IBT 30728</strain>
    </source>
</reference>
<dbReference type="InterPro" id="IPR053181">
    <property type="entry name" value="EcdB-like_regulator"/>
</dbReference>
<accession>A0A9X0BLR4</accession>
<dbReference type="CDD" id="cd12148">
    <property type="entry name" value="fungal_TF_MHR"/>
    <property type="match status" value="1"/>
</dbReference>
<comment type="caution">
    <text evidence="1">The sequence shown here is derived from an EMBL/GenBank/DDBJ whole genome shotgun (WGS) entry which is preliminary data.</text>
</comment>
<dbReference type="RefSeq" id="XP_056786425.1">
    <property type="nucleotide sequence ID" value="XM_056938417.1"/>
</dbReference>
<dbReference type="AlphaFoldDB" id="A0A9X0BLR4"/>
<gene>
    <name evidence="1" type="ORF">N7539_008822</name>
</gene>
<evidence type="ECO:0008006" key="3">
    <source>
        <dbReference type="Google" id="ProtNLM"/>
    </source>
</evidence>
<keyword evidence="2" id="KW-1185">Reference proteome</keyword>
<dbReference type="GeneID" id="81628667"/>
<evidence type="ECO:0000313" key="2">
    <source>
        <dbReference type="Proteomes" id="UP001148312"/>
    </source>
</evidence>
<name>A0A9X0BLR4_9EURO</name>
<dbReference type="Proteomes" id="UP001148312">
    <property type="component" value="Unassembled WGS sequence"/>
</dbReference>
<reference evidence="1" key="2">
    <citation type="journal article" date="2023" name="IMA Fungus">
        <title>Comparative genomic study of the Penicillium genus elucidates a diverse pangenome and 15 lateral gene transfer events.</title>
        <authorList>
            <person name="Petersen C."/>
            <person name="Sorensen T."/>
            <person name="Nielsen M.R."/>
            <person name="Sondergaard T.E."/>
            <person name="Sorensen J.L."/>
            <person name="Fitzpatrick D.A."/>
            <person name="Frisvad J.C."/>
            <person name="Nielsen K.L."/>
        </authorList>
    </citation>
    <scope>NUCLEOTIDE SEQUENCE</scope>
    <source>
        <strain evidence="1">IBT 30728</strain>
    </source>
</reference>
<dbReference type="PANTHER" id="PTHR47785:SF4">
    <property type="entry name" value="ZN(II)2CYS6 TRANSCRIPTION FACTOR (EUROFUNG)"/>
    <property type="match status" value="1"/>
</dbReference>
<evidence type="ECO:0000313" key="1">
    <source>
        <dbReference type="EMBL" id="KAJ5471879.1"/>
    </source>
</evidence>
<dbReference type="PANTHER" id="PTHR47785">
    <property type="entry name" value="ZN(II)2CYS6 TRANSCRIPTION FACTOR (EUROFUNG)-RELATED-RELATED"/>
    <property type="match status" value="1"/>
</dbReference>
<sequence>MRRQGKVTQLAMDRISALERKIDEAVKTLSEGLQSQEATLTKLLNESNIHRVINPLTRLTDVARNGHKGEPVSPMEQITLLKWPAIKCLLETAYAGDYVLQLEEQRGPISIHGQRENSYTANDTVLPSSLRPKKDYEHTTGLPIPDDTFNIMSPASSADSLAEIDRTGSLRLDARTAHRYLQSYLDGMHKLHPFLCQNDLTRKANAFIRCYCAQDSSITFNANPLRRDKKRRRSYDDLQGAQMCSAFAQPMEVGQNIDNAITLLVFAIGAFCEQKCLLPGSMTDEQTLDYRQQPIANPLTLKYPCPLIPSMDDAYSVTSARYTSNSGSTAQEQRQDFSKHAISTMQGDYVHVKKHEVIPGLALYGYAAMILGVMQGGIGLPHLQARLLAALYADQLVHPLQSHGWICQAVQICQALVRQQKRFPGRVSESPTQDLFDFAYWTCVQLESDLLVALDLPASNTRLDAGEIHLPKGRFTIDISNDWTAPAARMLIIHSARIHLRKIINHVHFDLYRPKKKRQLGRLWSETLEALNANLELWRENLPSMVNWKDNDPPATEINAARMRAEYYDARYMIHRPSLYSTLNHGQRGAQVRVQSNPTAVVESTEVFSTTLLASRACIQSAIHSSTAFDGVKDRLILTNYFGIAQT</sequence>
<protein>
    <recommendedName>
        <fullName evidence="3">Transcription factor domain-containing protein</fullName>
    </recommendedName>
</protein>
<dbReference type="EMBL" id="JAPWDQ010000014">
    <property type="protein sequence ID" value="KAJ5471879.1"/>
    <property type="molecule type" value="Genomic_DNA"/>
</dbReference>
<organism evidence="1 2">
    <name type="scientific">Penicillium diatomitis</name>
    <dbReference type="NCBI Taxonomy" id="2819901"/>
    <lineage>
        <taxon>Eukaryota</taxon>
        <taxon>Fungi</taxon>
        <taxon>Dikarya</taxon>
        <taxon>Ascomycota</taxon>
        <taxon>Pezizomycotina</taxon>
        <taxon>Eurotiomycetes</taxon>
        <taxon>Eurotiomycetidae</taxon>
        <taxon>Eurotiales</taxon>
        <taxon>Aspergillaceae</taxon>
        <taxon>Penicillium</taxon>
    </lineage>
</organism>
<proteinExistence type="predicted"/>